<evidence type="ECO:0000259" key="3">
    <source>
        <dbReference type="PROSITE" id="PS51719"/>
    </source>
</evidence>
<sequence>MSTLTSTSRFCELPASSWAELRDRPPAAHLLTHVFSSIGRRHVLLPVHQSPAQPPVPQQPRQPGKMCQGQEEPGKPMGLLRAPKSRSGDEYTCLFRLALPPIMVTPIHPHQGTSSAVIQPLHHLHNDPRVKIQTDITTVLMTEGGESGLGKSTLINTLFLTDLYPDRLVSSAQENINKTVKIDVSTVEIEERGVKVRLTVVDTPGYGDAIDNTDCFQSIIQYINDQFERYLQDESGLNRRHIVDNRVHCCFYFINPAGHGLKPLDIQFMKQLHNKVNIVPGAGQGGHPHQAGGGQAQTQGDHNTIIQVLDEIEENGIHIYPLPDCDTDEEEDYKEQVRGGQSVKGPTRWPSGGGGQSVKGPTRWPSGGGGQSVKGPTRWPRGGGGQSVKGPTVA</sequence>
<dbReference type="Gene3D" id="3.40.50.300">
    <property type="entry name" value="P-loop containing nucleotide triphosphate hydrolases"/>
    <property type="match status" value="1"/>
</dbReference>
<feature type="compositionally biased region" description="Gly residues" evidence="2">
    <location>
        <begin position="282"/>
        <end position="295"/>
    </location>
</feature>
<name>A0A8J4XKV4_CHIOP</name>
<evidence type="ECO:0000256" key="2">
    <source>
        <dbReference type="SAM" id="MobiDB-lite"/>
    </source>
</evidence>
<dbReference type="Pfam" id="PF00735">
    <property type="entry name" value="Septin"/>
    <property type="match status" value="1"/>
</dbReference>
<accession>A0A8J4XKV4</accession>
<reference evidence="4" key="1">
    <citation type="submission" date="2020-07" db="EMBL/GenBank/DDBJ databases">
        <title>The High-quality genome of the commercially important snow crab, Chionoecetes opilio.</title>
        <authorList>
            <person name="Jeong J.-H."/>
            <person name="Ryu S."/>
        </authorList>
    </citation>
    <scope>NUCLEOTIDE SEQUENCE</scope>
    <source>
        <strain evidence="4">MADBK_172401_WGS</strain>
        <tissue evidence="4">Digestive gland</tissue>
    </source>
</reference>
<dbReference type="SUPFAM" id="SSF52540">
    <property type="entry name" value="P-loop containing nucleoside triphosphate hydrolases"/>
    <property type="match status" value="1"/>
</dbReference>
<dbReference type="Proteomes" id="UP000770661">
    <property type="component" value="Unassembled WGS sequence"/>
</dbReference>
<keyword evidence="1" id="KW-0547">Nucleotide-binding</keyword>
<evidence type="ECO:0000256" key="1">
    <source>
        <dbReference type="RuleBase" id="RU004560"/>
    </source>
</evidence>
<feature type="region of interest" description="Disordered" evidence="2">
    <location>
        <begin position="279"/>
        <end position="300"/>
    </location>
</feature>
<dbReference type="InterPro" id="IPR030379">
    <property type="entry name" value="G_SEPTIN_dom"/>
</dbReference>
<feature type="domain" description="Septin-type G" evidence="3">
    <location>
        <begin position="135"/>
        <end position="394"/>
    </location>
</feature>
<gene>
    <name evidence="4" type="primary">SEPT2</name>
    <name evidence="4" type="ORF">GWK47_025024</name>
</gene>
<organism evidence="4 5">
    <name type="scientific">Chionoecetes opilio</name>
    <name type="common">Atlantic snow crab</name>
    <name type="synonym">Cancer opilio</name>
    <dbReference type="NCBI Taxonomy" id="41210"/>
    <lineage>
        <taxon>Eukaryota</taxon>
        <taxon>Metazoa</taxon>
        <taxon>Ecdysozoa</taxon>
        <taxon>Arthropoda</taxon>
        <taxon>Crustacea</taxon>
        <taxon>Multicrustacea</taxon>
        <taxon>Malacostraca</taxon>
        <taxon>Eumalacostraca</taxon>
        <taxon>Eucarida</taxon>
        <taxon>Decapoda</taxon>
        <taxon>Pleocyemata</taxon>
        <taxon>Brachyura</taxon>
        <taxon>Eubrachyura</taxon>
        <taxon>Majoidea</taxon>
        <taxon>Majidae</taxon>
        <taxon>Chionoecetes</taxon>
    </lineage>
</organism>
<dbReference type="InterPro" id="IPR027417">
    <property type="entry name" value="P-loop_NTPase"/>
</dbReference>
<dbReference type="OrthoDB" id="416553at2759"/>
<protein>
    <submittedName>
        <fullName evidence="4">Septin-2</fullName>
    </submittedName>
</protein>
<dbReference type="AlphaFoldDB" id="A0A8J4XKV4"/>
<comment type="caution">
    <text evidence="4">The sequence shown here is derived from an EMBL/GenBank/DDBJ whole genome shotgun (WGS) entry which is preliminary data.</text>
</comment>
<keyword evidence="1" id="KW-0342">GTP-binding</keyword>
<dbReference type="PROSITE" id="PS51719">
    <property type="entry name" value="G_SEPTIN"/>
    <property type="match status" value="1"/>
</dbReference>
<keyword evidence="5" id="KW-1185">Reference proteome</keyword>
<dbReference type="GO" id="GO:0005525">
    <property type="term" value="F:GTP binding"/>
    <property type="evidence" value="ECO:0007669"/>
    <property type="project" value="UniProtKB-KW"/>
</dbReference>
<dbReference type="PANTHER" id="PTHR18884">
    <property type="entry name" value="SEPTIN"/>
    <property type="match status" value="1"/>
</dbReference>
<feature type="region of interest" description="Disordered" evidence="2">
    <location>
        <begin position="48"/>
        <end position="84"/>
    </location>
</feature>
<evidence type="ECO:0000313" key="5">
    <source>
        <dbReference type="Proteomes" id="UP000770661"/>
    </source>
</evidence>
<proteinExistence type="inferred from homology"/>
<comment type="similarity">
    <text evidence="1">Belongs to the TRAFAC class TrmE-Era-EngA-EngB-Septin-like GTPase superfamily. Septin GTPase family.</text>
</comment>
<evidence type="ECO:0000313" key="4">
    <source>
        <dbReference type="EMBL" id="KAG0702680.1"/>
    </source>
</evidence>
<feature type="region of interest" description="Disordered" evidence="2">
    <location>
        <begin position="320"/>
        <end position="394"/>
    </location>
</feature>
<dbReference type="EMBL" id="JACEEZ010025257">
    <property type="protein sequence ID" value="KAG0702680.1"/>
    <property type="molecule type" value="Genomic_DNA"/>
</dbReference>